<comment type="similarity">
    <text evidence="2">Belongs to the plant LTP family.</text>
</comment>
<protein>
    <recommendedName>
        <fullName evidence="10">Bifunctional inhibitor/plant lipid transfer protein/seed storage helical domain-containing protein</fullName>
    </recommendedName>
</protein>
<evidence type="ECO:0000256" key="6">
    <source>
        <dbReference type="ARBA" id="ARBA00023157"/>
    </source>
</evidence>
<proteinExistence type="inferred from homology"/>
<keyword evidence="8" id="KW-0449">Lipoprotein</keyword>
<feature type="chain" id="PRO_5045633074" description="Bifunctional inhibitor/plant lipid transfer protein/seed storage helical domain-containing protein" evidence="9">
    <location>
        <begin position="24"/>
        <end position="111"/>
    </location>
</feature>
<keyword evidence="4" id="KW-0472">Membrane</keyword>
<keyword evidence="5 9" id="KW-0732">Signal</keyword>
<dbReference type="InterPro" id="IPR043325">
    <property type="entry name" value="LTSS"/>
</dbReference>
<keyword evidence="12" id="KW-1185">Reference proteome</keyword>
<evidence type="ECO:0000259" key="10">
    <source>
        <dbReference type="SMART" id="SM00499"/>
    </source>
</evidence>
<dbReference type="Gene3D" id="1.10.110.10">
    <property type="entry name" value="Plant lipid-transfer and hydrophobic proteins"/>
    <property type="match status" value="1"/>
</dbReference>
<reference evidence="11 12" key="1">
    <citation type="journal article" date="2021" name="Comput. Struct. Biotechnol. J.">
        <title>De novo genome assembly of the potent medicinal plant Rehmannia glutinosa using nanopore technology.</title>
        <authorList>
            <person name="Ma L."/>
            <person name="Dong C."/>
            <person name="Song C."/>
            <person name="Wang X."/>
            <person name="Zheng X."/>
            <person name="Niu Y."/>
            <person name="Chen S."/>
            <person name="Feng W."/>
        </authorList>
    </citation>
    <scope>NUCLEOTIDE SEQUENCE [LARGE SCALE GENOMIC DNA]</scope>
    <source>
        <strain evidence="11">DH-2019</strain>
    </source>
</reference>
<dbReference type="CDD" id="cd00010">
    <property type="entry name" value="AAI_LTSS"/>
    <property type="match status" value="1"/>
</dbReference>
<evidence type="ECO:0000256" key="7">
    <source>
        <dbReference type="ARBA" id="ARBA00023180"/>
    </source>
</evidence>
<evidence type="ECO:0000256" key="5">
    <source>
        <dbReference type="ARBA" id="ARBA00022729"/>
    </source>
</evidence>
<feature type="domain" description="Bifunctional inhibitor/plant lipid transfer protein/seed storage helical" evidence="10">
    <location>
        <begin position="27"/>
        <end position="98"/>
    </location>
</feature>
<evidence type="ECO:0000256" key="4">
    <source>
        <dbReference type="ARBA" id="ARBA00022622"/>
    </source>
</evidence>
<sequence length="111" mass="12151">METTLALALAAILAATFPIETTAQLECRNAIESLSPCYGFIRGRDSFPPPDCCNRLEDVVETQPDCLCEVLDGDGLNRTRVLELPGACDVRAPLTSNCFSTFKHTHTHTHD</sequence>
<keyword evidence="3" id="KW-1003">Cell membrane</keyword>
<keyword evidence="7" id="KW-0325">Glycoprotein</keyword>
<keyword evidence="4" id="KW-0336">GPI-anchor</keyword>
<dbReference type="PANTHER" id="PTHR33044">
    <property type="entry name" value="BIFUNCTIONAL INHIBITOR/LIPID-TRANSFER PROTEIN/SEED STORAGE 2S ALBUMIN SUPERFAMILY PROTEIN-RELATED"/>
    <property type="match status" value="1"/>
</dbReference>
<dbReference type="Pfam" id="PF14368">
    <property type="entry name" value="LTP_2"/>
    <property type="match status" value="1"/>
</dbReference>
<dbReference type="SUPFAM" id="SSF47699">
    <property type="entry name" value="Bifunctional inhibitor/lipid-transfer protein/seed storage 2S albumin"/>
    <property type="match status" value="1"/>
</dbReference>
<dbReference type="EMBL" id="JABTTQ020001120">
    <property type="protein sequence ID" value="KAK6135033.1"/>
    <property type="molecule type" value="Genomic_DNA"/>
</dbReference>
<evidence type="ECO:0000256" key="3">
    <source>
        <dbReference type="ARBA" id="ARBA00022475"/>
    </source>
</evidence>
<dbReference type="Proteomes" id="UP001318860">
    <property type="component" value="Unassembled WGS sequence"/>
</dbReference>
<evidence type="ECO:0000256" key="2">
    <source>
        <dbReference type="ARBA" id="ARBA00009748"/>
    </source>
</evidence>
<name>A0ABR0VKA1_REHGL</name>
<evidence type="ECO:0000256" key="8">
    <source>
        <dbReference type="ARBA" id="ARBA00023288"/>
    </source>
</evidence>
<dbReference type="SMART" id="SM00499">
    <property type="entry name" value="AAI"/>
    <property type="match status" value="1"/>
</dbReference>
<keyword evidence="6" id="KW-1015">Disulfide bond</keyword>
<gene>
    <name evidence="11" type="ORF">DH2020_031211</name>
</gene>
<dbReference type="InterPro" id="IPR036312">
    <property type="entry name" value="Bifun_inhib/LTP/seed_sf"/>
</dbReference>
<feature type="signal peptide" evidence="9">
    <location>
        <begin position="1"/>
        <end position="23"/>
    </location>
</feature>
<dbReference type="InterPro" id="IPR016140">
    <property type="entry name" value="Bifunc_inhib/LTP/seed_store"/>
</dbReference>
<evidence type="ECO:0000256" key="1">
    <source>
        <dbReference type="ARBA" id="ARBA00004609"/>
    </source>
</evidence>
<comment type="subcellular location">
    <subcellularLocation>
        <location evidence="1">Cell membrane</location>
        <topology evidence="1">Lipid-anchor</topology>
        <topology evidence="1">GPI-anchor</topology>
    </subcellularLocation>
</comment>
<evidence type="ECO:0000256" key="9">
    <source>
        <dbReference type="SAM" id="SignalP"/>
    </source>
</evidence>
<accession>A0ABR0VKA1</accession>
<evidence type="ECO:0000313" key="12">
    <source>
        <dbReference type="Proteomes" id="UP001318860"/>
    </source>
</evidence>
<comment type="caution">
    <text evidence="11">The sequence shown here is derived from an EMBL/GenBank/DDBJ whole genome shotgun (WGS) entry which is preliminary data.</text>
</comment>
<evidence type="ECO:0000313" key="11">
    <source>
        <dbReference type="EMBL" id="KAK6135033.1"/>
    </source>
</evidence>
<organism evidence="11 12">
    <name type="scientific">Rehmannia glutinosa</name>
    <name type="common">Chinese foxglove</name>
    <dbReference type="NCBI Taxonomy" id="99300"/>
    <lineage>
        <taxon>Eukaryota</taxon>
        <taxon>Viridiplantae</taxon>
        <taxon>Streptophyta</taxon>
        <taxon>Embryophyta</taxon>
        <taxon>Tracheophyta</taxon>
        <taxon>Spermatophyta</taxon>
        <taxon>Magnoliopsida</taxon>
        <taxon>eudicotyledons</taxon>
        <taxon>Gunneridae</taxon>
        <taxon>Pentapetalae</taxon>
        <taxon>asterids</taxon>
        <taxon>lamiids</taxon>
        <taxon>Lamiales</taxon>
        <taxon>Orobanchaceae</taxon>
        <taxon>Rehmannieae</taxon>
        <taxon>Rehmannia</taxon>
    </lineage>
</organism>